<comment type="caution">
    <text evidence="1">The sequence shown here is derived from an EMBL/GenBank/DDBJ whole genome shotgun (WGS) entry which is preliminary data.</text>
</comment>
<reference evidence="1" key="1">
    <citation type="submission" date="2017-07" db="EMBL/GenBank/DDBJ databases">
        <title>Taro Niue Genome Assembly and Annotation.</title>
        <authorList>
            <person name="Atibalentja N."/>
            <person name="Keating K."/>
            <person name="Fields C.J."/>
        </authorList>
    </citation>
    <scope>NUCLEOTIDE SEQUENCE</scope>
    <source>
        <strain evidence="1">Niue_2</strain>
        <tissue evidence="1">Leaf</tissue>
    </source>
</reference>
<accession>A0A843V745</accession>
<proteinExistence type="predicted"/>
<organism evidence="1 2">
    <name type="scientific">Colocasia esculenta</name>
    <name type="common">Wild taro</name>
    <name type="synonym">Arum esculentum</name>
    <dbReference type="NCBI Taxonomy" id="4460"/>
    <lineage>
        <taxon>Eukaryota</taxon>
        <taxon>Viridiplantae</taxon>
        <taxon>Streptophyta</taxon>
        <taxon>Embryophyta</taxon>
        <taxon>Tracheophyta</taxon>
        <taxon>Spermatophyta</taxon>
        <taxon>Magnoliopsida</taxon>
        <taxon>Liliopsida</taxon>
        <taxon>Araceae</taxon>
        <taxon>Aroideae</taxon>
        <taxon>Colocasieae</taxon>
        <taxon>Colocasia</taxon>
    </lineage>
</organism>
<evidence type="ECO:0000313" key="2">
    <source>
        <dbReference type="Proteomes" id="UP000652761"/>
    </source>
</evidence>
<dbReference type="AlphaFoldDB" id="A0A843V745"/>
<protein>
    <submittedName>
        <fullName evidence="1">Uncharacterized protein</fullName>
    </submittedName>
</protein>
<keyword evidence="2" id="KW-1185">Reference proteome</keyword>
<dbReference type="EMBL" id="NMUH01001062">
    <property type="protein sequence ID" value="MQL88503.1"/>
    <property type="molecule type" value="Genomic_DNA"/>
</dbReference>
<gene>
    <name evidence="1" type="ORF">Taro_021066</name>
</gene>
<sequence>GPYVRDCETERLFLCCVVRCVLVVVLRVEVCHGVGTVVVEWWYLVVVGRVLNTSVAGVAFRLPLFGVDACMRAACRAQGGAADVWSGLAEQSFPKLCSTKEGAVAALIGRFGVLARFSTRSQREDVARSGGNATPCLDCVFFVKCVLVVVLRVEVCHGVGTVVVEWWYLVVVVRPTGVEVLLYCVLFWVVPFRASDLLRLTPLQSFSGFTIGVACGGVVSDLYHQQ</sequence>
<dbReference type="Proteomes" id="UP000652761">
    <property type="component" value="Unassembled WGS sequence"/>
</dbReference>
<name>A0A843V745_COLES</name>
<feature type="non-terminal residue" evidence="1">
    <location>
        <position position="1"/>
    </location>
</feature>
<evidence type="ECO:0000313" key="1">
    <source>
        <dbReference type="EMBL" id="MQL88503.1"/>
    </source>
</evidence>